<dbReference type="InterPro" id="IPR029787">
    <property type="entry name" value="Nucleotide_cyclase"/>
</dbReference>
<dbReference type="EC" id="2.7.7.65" evidence="1"/>
<dbReference type="PROSITE" id="PS50887">
    <property type="entry name" value="GGDEF"/>
    <property type="match status" value="1"/>
</dbReference>
<dbReference type="Gene3D" id="3.30.70.270">
    <property type="match status" value="1"/>
</dbReference>
<proteinExistence type="predicted"/>
<dbReference type="InterPro" id="IPR043128">
    <property type="entry name" value="Rev_trsase/Diguanyl_cyclase"/>
</dbReference>
<dbReference type="InterPro" id="IPR050469">
    <property type="entry name" value="Diguanylate_Cyclase"/>
</dbReference>
<dbReference type="SMART" id="SM00448">
    <property type="entry name" value="REC"/>
    <property type="match status" value="2"/>
</dbReference>
<evidence type="ECO:0000313" key="6">
    <source>
        <dbReference type="EMBL" id="SFV13825.1"/>
    </source>
</evidence>
<accession>A0A1I7LVX2</accession>
<feature type="domain" description="GGDEF" evidence="5">
    <location>
        <begin position="298"/>
        <end position="433"/>
    </location>
</feature>
<dbReference type="NCBIfam" id="TIGR00254">
    <property type="entry name" value="GGDEF"/>
    <property type="match status" value="1"/>
</dbReference>
<comment type="catalytic activity">
    <reaction evidence="2">
        <text>2 GTP = 3',3'-c-di-GMP + 2 diphosphate</text>
        <dbReference type="Rhea" id="RHEA:24898"/>
        <dbReference type="ChEBI" id="CHEBI:33019"/>
        <dbReference type="ChEBI" id="CHEBI:37565"/>
        <dbReference type="ChEBI" id="CHEBI:58805"/>
        <dbReference type="EC" id="2.7.7.65"/>
    </reaction>
</comment>
<gene>
    <name evidence="6" type="ORF">SAMN05216552_104018</name>
</gene>
<feature type="domain" description="Response regulatory" evidence="4">
    <location>
        <begin position="16"/>
        <end position="133"/>
    </location>
</feature>
<dbReference type="GO" id="GO:0043709">
    <property type="term" value="P:cell adhesion involved in single-species biofilm formation"/>
    <property type="evidence" value="ECO:0007669"/>
    <property type="project" value="TreeGrafter"/>
</dbReference>
<keyword evidence="7" id="KW-1185">Reference proteome</keyword>
<dbReference type="PANTHER" id="PTHR45138:SF9">
    <property type="entry name" value="DIGUANYLATE CYCLASE DGCM-RELATED"/>
    <property type="match status" value="1"/>
</dbReference>
<evidence type="ECO:0000259" key="5">
    <source>
        <dbReference type="PROSITE" id="PS50887"/>
    </source>
</evidence>
<dbReference type="EMBL" id="FPBO01000040">
    <property type="protein sequence ID" value="SFV13825.1"/>
    <property type="molecule type" value="Genomic_DNA"/>
</dbReference>
<dbReference type="Gene3D" id="3.40.50.2300">
    <property type="match status" value="2"/>
</dbReference>
<dbReference type="PROSITE" id="PS50110">
    <property type="entry name" value="RESPONSE_REGULATORY"/>
    <property type="match status" value="2"/>
</dbReference>
<dbReference type="InterPro" id="IPR000160">
    <property type="entry name" value="GGDEF_dom"/>
</dbReference>
<protein>
    <recommendedName>
        <fullName evidence="1">diguanylate cyclase</fullName>
        <ecNumber evidence="1">2.7.7.65</ecNumber>
    </recommendedName>
</protein>
<reference evidence="7" key="1">
    <citation type="submission" date="2016-10" db="EMBL/GenBank/DDBJ databases">
        <authorList>
            <person name="Varghese N."/>
            <person name="Submissions S."/>
        </authorList>
    </citation>
    <scope>NUCLEOTIDE SEQUENCE [LARGE SCALE GENOMIC DNA]</scope>
    <source>
        <strain evidence="7">CGMCC 1.11014</strain>
    </source>
</reference>
<dbReference type="CDD" id="cd01949">
    <property type="entry name" value="GGDEF"/>
    <property type="match status" value="1"/>
</dbReference>
<dbReference type="Pfam" id="PF00990">
    <property type="entry name" value="GGDEF"/>
    <property type="match status" value="1"/>
</dbReference>
<feature type="domain" description="Response regulatory" evidence="4">
    <location>
        <begin position="142"/>
        <end position="258"/>
    </location>
</feature>
<feature type="modified residue" description="4-aspartylphosphate" evidence="3">
    <location>
        <position position="65"/>
    </location>
</feature>
<dbReference type="SUPFAM" id="SSF55073">
    <property type="entry name" value="Nucleotide cyclase"/>
    <property type="match status" value="1"/>
</dbReference>
<dbReference type="GO" id="GO:0000160">
    <property type="term" value="P:phosphorelay signal transduction system"/>
    <property type="evidence" value="ECO:0007669"/>
    <property type="project" value="InterPro"/>
</dbReference>
<evidence type="ECO:0000259" key="4">
    <source>
        <dbReference type="PROSITE" id="PS50110"/>
    </source>
</evidence>
<evidence type="ECO:0000256" key="2">
    <source>
        <dbReference type="ARBA" id="ARBA00034247"/>
    </source>
</evidence>
<dbReference type="OrthoDB" id="9813903at2"/>
<feature type="modified residue" description="4-aspartylphosphate" evidence="3">
    <location>
        <position position="191"/>
    </location>
</feature>
<dbReference type="AlphaFoldDB" id="A0A1I7LVX2"/>
<dbReference type="SUPFAM" id="SSF52172">
    <property type="entry name" value="CheY-like"/>
    <property type="match status" value="2"/>
</dbReference>
<dbReference type="Proteomes" id="UP000199391">
    <property type="component" value="Unassembled WGS sequence"/>
</dbReference>
<evidence type="ECO:0000256" key="3">
    <source>
        <dbReference type="PROSITE-ProRule" id="PRU00169"/>
    </source>
</evidence>
<dbReference type="SMART" id="SM00267">
    <property type="entry name" value="GGDEF"/>
    <property type="match status" value="1"/>
</dbReference>
<dbReference type="RefSeq" id="WP_093559662.1">
    <property type="nucleotide sequence ID" value="NZ_FPBO01000040.1"/>
</dbReference>
<evidence type="ECO:0000256" key="1">
    <source>
        <dbReference type="ARBA" id="ARBA00012528"/>
    </source>
</evidence>
<dbReference type="GO" id="GO:1902201">
    <property type="term" value="P:negative regulation of bacterial-type flagellum-dependent cell motility"/>
    <property type="evidence" value="ECO:0007669"/>
    <property type="project" value="TreeGrafter"/>
</dbReference>
<dbReference type="PANTHER" id="PTHR45138">
    <property type="entry name" value="REGULATORY COMPONENTS OF SENSORY TRANSDUCTION SYSTEM"/>
    <property type="match status" value="1"/>
</dbReference>
<dbReference type="Pfam" id="PF00072">
    <property type="entry name" value="Response_reg"/>
    <property type="match status" value="1"/>
</dbReference>
<sequence>MQTPPAPPPAAPAARKICLLGDNGLLARDTAMRLRGAGYEVTVATELERLAPLSAQQPLGCIVVDPSTRDSRYADPACVARVRAHCAAPVPVLWLAPVNNFETRLAAARAGVDGYLAKPVEMAALKERIESLARGMDKQPHRVLVVGSDAGRLAAAEDALARAGMEAMRLHKPLDLVGTLSRHHPEAVVIDVRTDACDGVDLAMLIRQDKTFLDLPVLVLSEDSAPAARRRAIAAGVDDFLPMPVAPEDLVFAVAGRVERSRALRGLIMRDAMTGLYNHASIKEQAAREIARSKREGAPLALAMTDIDFFKKINDSHGHPVGDQVIRAIAQLLRERLRHGDLVGRYGGEEFAVIMPGTSAAAAAAVMDEIREAFGQLRHRADDAEFQATFSAGVAELGDAAGGADAAGMFRLADEALYQAKRAGRNRVALAGKGGLATGPTGPGGSAACVRACARPAE</sequence>
<keyword evidence="3" id="KW-0597">Phosphoprotein</keyword>
<organism evidence="6 7">
    <name type="scientific">Pseudoduganella namucuonensis</name>
    <dbReference type="NCBI Taxonomy" id="1035707"/>
    <lineage>
        <taxon>Bacteria</taxon>
        <taxon>Pseudomonadati</taxon>
        <taxon>Pseudomonadota</taxon>
        <taxon>Betaproteobacteria</taxon>
        <taxon>Burkholderiales</taxon>
        <taxon>Oxalobacteraceae</taxon>
        <taxon>Telluria group</taxon>
        <taxon>Pseudoduganella</taxon>
    </lineage>
</organism>
<dbReference type="GO" id="GO:0005886">
    <property type="term" value="C:plasma membrane"/>
    <property type="evidence" value="ECO:0007669"/>
    <property type="project" value="TreeGrafter"/>
</dbReference>
<dbReference type="InterPro" id="IPR011006">
    <property type="entry name" value="CheY-like_superfamily"/>
</dbReference>
<dbReference type="GO" id="GO:0052621">
    <property type="term" value="F:diguanylate cyclase activity"/>
    <property type="evidence" value="ECO:0007669"/>
    <property type="project" value="UniProtKB-EC"/>
</dbReference>
<dbReference type="InterPro" id="IPR001789">
    <property type="entry name" value="Sig_transdc_resp-reg_receiver"/>
</dbReference>
<dbReference type="STRING" id="1035707.SAMN05216552_104018"/>
<evidence type="ECO:0000313" key="7">
    <source>
        <dbReference type="Proteomes" id="UP000199391"/>
    </source>
</evidence>
<name>A0A1I7LVX2_9BURK</name>
<dbReference type="FunFam" id="3.30.70.270:FF:000001">
    <property type="entry name" value="Diguanylate cyclase domain protein"/>
    <property type="match status" value="1"/>
</dbReference>